<gene>
    <name evidence="4" type="ORF">WDS16_09450</name>
</gene>
<protein>
    <submittedName>
        <fullName evidence="4">Cobalt-precorrin-6A reductase</fullName>
        <ecNumber evidence="4">1.3.1.106</ecNumber>
    </submittedName>
</protein>
<dbReference type="PANTHER" id="PTHR36925">
    <property type="entry name" value="COBALT-PRECORRIN-6A REDUCTASE"/>
    <property type="match status" value="1"/>
</dbReference>
<reference evidence="4 5" key="1">
    <citation type="submission" date="2024-03" db="EMBL/GenBank/DDBJ databases">
        <title>Natural products discovery in diverse microorganisms through a two-stage MS feature dereplication strategy.</title>
        <authorList>
            <person name="Zhang R."/>
        </authorList>
    </citation>
    <scope>NUCLEOTIDE SEQUENCE [LARGE SCALE GENOMIC DNA]</scope>
    <source>
        <strain evidence="4 5">18930</strain>
    </source>
</reference>
<organism evidence="4 5">
    <name type="scientific">Rhodococcus sovatensis</name>
    <dbReference type="NCBI Taxonomy" id="1805840"/>
    <lineage>
        <taxon>Bacteria</taxon>
        <taxon>Bacillati</taxon>
        <taxon>Actinomycetota</taxon>
        <taxon>Actinomycetes</taxon>
        <taxon>Mycobacteriales</taxon>
        <taxon>Nocardiaceae</taxon>
        <taxon>Rhodococcus</taxon>
    </lineage>
</organism>
<sequence>MDRRQAVKVLLLGGTTESRALAELLEADRRIVVVTSLAGRVRRPTVPGGAWRLGGFGGAEGLAEWIEGNGIDVVVDATHPFASVISANARAAATATDVPLVQLVRPPWQPDTADDWVAAASMTDAAVIVESTAQRAFLAIGRQSVDAFAHIERTWFLVRSIDPPEVPMPPNHRSLLARGPFDVDDEISLLRDHRIDVVVSKNSGGAMTEAKIIAARALGVTVVMIERPQLPLGDVATESPEAVVDWLRSTDST</sequence>
<dbReference type="NCBIfam" id="NF005968">
    <property type="entry name" value="PRK08057.1-2"/>
    <property type="match status" value="1"/>
</dbReference>
<evidence type="ECO:0000256" key="3">
    <source>
        <dbReference type="ARBA" id="ARBA00023002"/>
    </source>
</evidence>
<dbReference type="RefSeq" id="WP_338892259.1">
    <property type="nucleotide sequence ID" value="NZ_CP147846.1"/>
</dbReference>
<evidence type="ECO:0000313" key="4">
    <source>
        <dbReference type="EMBL" id="WXG70692.1"/>
    </source>
</evidence>
<dbReference type="EMBL" id="CP147846">
    <property type="protein sequence ID" value="WXG70692.1"/>
    <property type="molecule type" value="Genomic_DNA"/>
</dbReference>
<proteinExistence type="predicted"/>
<keyword evidence="5" id="KW-1185">Reference proteome</keyword>
<keyword evidence="3 4" id="KW-0560">Oxidoreductase</keyword>
<dbReference type="InterPro" id="IPR003723">
    <property type="entry name" value="Precorrin-6x_reduct"/>
</dbReference>
<dbReference type="Pfam" id="PF02571">
    <property type="entry name" value="CbiJ"/>
    <property type="match status" value="1"/>
</dbReference>
<dbReference type="GO" id="GO:0016491">
    <property type="term" value="F:oxidoreductase activity"/>
    <property type="evidence" value="ECO:0007669"/>
    <property type="project" value="UniProtKB-KW"/>
</dbReference>
<comment type="pathway">
    <text evidence="1">Cofactor biosynthesis; adenosylcobalamin biosynthesis.</text>
</comment>
<dbReference type="NCBIfam" id="TIGR00715">
    <property type="entry name" value="precor6x_red"/>
    <property type="match status" value="1"/>
</dbReference>
<evidence type="ECO:0000256" key="2">
    <source>
        <dbReference type="ARBA" id="ARBA00022573"/>
    </source>
</evidence>
<dbReference type="Proteomes" id="UP001432000">
    <property type="component" value="Chromosome"/>
</dbReference>
<dbReference type="PROSITE" id="PS51014">
    <property type="entry name" value="COBK_CBIJ"/>
    <property type="match status" value="1"/>
</dbReference>
<keyword evidence="2" id="KW-0169">Cobalamin biosynthesis</keyword>
<dbReference type="EC" id="1.3.1.106" evidence="4"/>
<dbReference type="PANTHER" id="PTHR36925:SF1">
    <property type="entry name" value="COBALT-PRECORRIN-6A REDUCTASE"/>
    <property type="match status" value="1"/>
</dbReference>
<accession>A0ABZ2PP84</accession>
<evidence type="ECO:0000313" key="5">
    <source>
        <dbReference type="Proteomes" id="UP001432000"/>
    </source>
</evidence>
<evidence type="ECO:0000256" key="1">
    <source>
        <dbReference type="ARBA" id="ARBA00004953"/>
    </source>
</evidence>
<name>A0ABZ2PP84_9NOCA</name>